<feature type="domain" description="DHFR" evidence="8">
    <location>
        <begin position="1"/>
        <end position="159"/>
    </location>
</feature>
<dbReference type="InterPro" id="IPR017925">
    <property type="entry name" value="DHFR_CS"/>
</dbReference>
<gene>
    <name evidence="9" type="ORF">MOS_068</name>
</gene>
<evidence type="ECO:0000259" key="8">
    <source>
        <dbReference type="PROSITE" id="PS51330"/>
    </source>
</evidence>
<dbReference type="GO" id="GO:0004146">
    <property type="term" value="F:dihydrofolate reductase activity"/>
    <property type="evidence" value="ECO:0007669"/>
    <property type="project" value="UniProtKB-EC"/>
</dbReference>
<dbReference type="PROSITE" id="PS51330">
    <property type="entry name" value="DHFR_2"/>
    <property type="match status" value="1"/>
</dbReference>
<dbReference type="GeneID" id="93248205"/>
<keyword evidence="4" id="KW-0554">One-carbon metabolism</keyword>
<organism evidence="9 10">
    <name type="scientific">Mesomycoplasma hyorhinis SK76</name>
    <dbReference type="NCBI Taxonomy" id="1118964"/>
    <lineage>
        <taxon>Bacteria</taxon>
        <taxon>Bacillati</taxon>
        <taxon>Mycoplasmatota</taxon>
        <taxon>Mycoplasmoidales</taxon>
        <taxon>Metamycoplasmataceae</taxon>
        <taxon>Mesomycoplasma</taxon>
    </lineage>
</organism>
<keyword evidence="6" id="KW-0560">Oxidoreductase</keyword>
<evidence type="ECO:0000256" key="1">
    <source>
        <dbReference type="ARBA" id="ARBA00004903"/>
    </source>
</evidence>
<dbReference type="GO" id="GO:0005829">
    <property type="term" value="C:cytosol"/>
    <property type="evidence" value="ECO:0007669"/>
    <property type="project" value="TreeGrafter"/>
</dbReference>
<dbReference type="PANTHER" id="PTHR48069">
    <property type="entry name" value="DIHYDROFOLATE REDUCTASE"/>
    <property type="match status" value="1"/>
</dbReference>
<dbReference type="InterPro" id="IPR012259">
    <property type="entry name" value="DHFR"/>
</dbReference>
<evidence type="ECO:0000256" key="7">
    <source>
        <dbReference type="RuleBase" id="RU004474"/>
    </source>
</evidence>
<keyword evidence="5" id="KW-0521">NADP</keyword>
<dbReference type="EC" id="1.5.1.3" evidence="3"/>
<dbReference type="GO" id="GO:0046452">
    <property type="term" value="P:dihydrofolate metabolic process"/>
    <property type="evidence" value="ECO:0007669"/>
    <property type="project" value="TreeGrafter"/>
</dbReference>
<dbReference type="PANTHER" id="PTHR48069:SF3">
    <property type="entry name" value="DIHYDROFOLATE REDUCTASE"/>
    <property type="match status" value="1"/>
</dbReference>
<evidence type="ECO:0000256" key="2">
    <source>
        <dbReference type="ARBA" id="ARBA00009539"/>
    </source>
</evidence>
<comment type="pathway">
    <text evidence="1">Cofactor biosynthesis; tetrahydrofolate biosynthesis; 5,6,7,8-tetrahydrofolate from 7,8-dihydrofolate: step 1/1.</text>
</comment>
<name>A0AAI8AMA5_MESHY</name>
<comment type="similarity">
    <text evidence="2 7">Belongs to the dihydrofolate reductase family.</text>
</comment>
<dbReference type="GO" id="GO:0006730">
    <property type="term" value="P:one-carbon metabolic process"/>
    <property type="evidence" value="ECO:0007669"/>
    <property type="project" value="UniProtKB-KW"/>
</dbReference>
<proteinExistence type="inferred from homology"/>
<dbReference type="Proteomes" id="UP000009399">
    <property type="component" value="Chromosome"/>
</dbReference>
<accession>A0AAI8AMA5</accession>
<dbReference type="GO" id="GO:0046654">
    <property type="term" value="P:tetrahydrofolate biosynthetic process"/>
    <property type="evidence" value="ECO:0007669"/>
    <property type="project" value="InterPro"/>
</dbReference>
<dbReference type="GO" id="GO:0050661">
    <property type="term" value="F:NADP binding"/>
    <property type="evidence" value="ECO:0007669"/>
    <property type="project" value="InterPro"/>
</dbReference>
<dbReference type="InterPro" id="IPR001796">
    <property type="entry name" value="DHFR_dom"/>
</dbReference>
<dbReference type="PRINTS" id="PR00070">
    <property type="entry name" value="DHFR"/>
</dbReference>
<evidence type="ECO:0000256" key="4">
    <source>
        <dbReference type="ARBA" id="ARBA00022563"/>
    </source>
</evidence>
<dbReference type="SUPFAM" id="SSF53597">
    <property type="entry name" value="Dihydrofolate reductase-like"/>
    <property type="match status" value="1"/>
</dbReference>
<sequence>MIISILAMGKNNLIGKGDDLPWYVKEDFDFYREQTKHHDILVGKNTFFTLPKSLQKWSKIYIVSDDKNFNYENENVKTINNFSNLIKEYQNHPSKHLFVSGGYTLYKSIINECDQLIISFIKGEHSGDIFLNELKWEKFEEISSKDKGKFIVKKYKKTK</sequence>
<evidence type="ECO:0000313" key="10">
    <source>
        <dbReference type="Proteomes" id="UP000009399"/>
    </source>
</evidence>
<dbReference type="EMBL" id="CP003914">
    <property type="protein sequence ID" value="AFX74000.1"/>
    <property type="molecule type" value="Genomic_DNA"/>
</dbReference>
<dbReference type="RefSeq" id="WP_013301897.1">
    <property type="nucleotide sequence ID" value="NC_019552.1"/>
</dbReference>
<dbReference type="PROSITE" id="PS00075">
    <property type="entry name" value="DHFR_1"/>
    <property type="match status" value="1"/>
</dbReference>
<protein>
    <recommendedName>
        <fullName evidence="3">dihydrofolate reductase</fullName>
        <ecNumber evidence="3">1.5.1.3</ecNumber>
    </recommendedName>
</protein>
<dbReference type="GO" id="GO:0046655">
    <property type="term" value="P:folic acid metabolic process"/>
    <property type="evidence" value="ECO:0007669"/>
    <property type="project" value="TreeGrafter"/>
</dbReference>
<dbReference type="CDD" id="cd00209">
    <property type="entry name" value="DHFR"/>
    <property type="match status" value="1"/>
</dbReference>
<dbReference type="Gene3D" id="3.40.430.10">
    <property type="entry name" value="Dihydrofolate Reductase, subunit A"/>
    <property type="match status" value="1"/>
</dbReference>
<dbReference type="KEGG" id="mhs:MOS_068"/>
<dbReference type="Pfam" id="PF00186">
    <property type="entry name" value="DHFR_1"/>
    <property type="match status" value="1"/>
</dbReference>
<evidence type="ECO:0000256" key="6">
    <source>
        <dbReference type="ARBA" id="ARBA00023002"/>
    </source>
</evidence>
<evidence type="ECO:0000256" key="3">
    <source>
        <dbReference type="ARBA" id="ARBA00012856"/>
    </source>
</evidence>
<dbReference type="AlphaFoldDB" id="A0AAI8AMA5"/>
<dbReference type="InterPro" id="IPR024072">
    <property type="entry name" value="DHFR-like_dom_sf"/>
</dbReference>
<reference evidence="9 10" key="1">
    <citation type="journal article" date="2013" name="Genome Announc.">
        <title>Complete Genome Sequence of Mycoplasma hyorhinis Strain SK76.</title>
        <authorList>
            <person name="Goodison S."/>
            <person name="Urquidi V."/>
            <person name="Kumar D."/>
            <person name="Reyes L."/>
            <person name="Rosser C.J."/>
        </authorList>
    </citation>
    <scope>NUCLEOTIDE SEQUENCE [LARGE SCALE GENOMIC DNA]</scope>
    <source>
        <strain evidence="9 10">SK76</strain>
    </source>
</reference>
<evidence type="ECO:0000256" key="5">
    <source>
        <dbReference type="ARBA" id="ARBA00022857"/>
    </source>
</evidence>
<evidence type="ECO:0000313" key="9">
    <source>
        <dbReference type="EMBL" id="AFX74000.1"/>
    </source>
</evidence>